<dbReference type="Proteomes" id="UP000183200">
    <property type="component" value="Unassembled WGS sequence"/>
</dbReference>
<evidence type="ECO:0000313" key="1">
    <source>
        <dbReference type="EMBL" id="SDO54560.1"/>
    </source>
</evidence>
<protein>
    <submittedName>
        <fullName evidence="1">Uncharacterized protein</fullName>
    </submittedName>
</protein>
<reference evidence="2" key="1">
    <citation type="submission" date="2016-10" db="EMBL/GenBank/DDBJ databases">
        <authorList>
            <person name="Varghese N."/>
            <person name="Submissions S."/>
        </authorList>
    </citation>
    <scope>NUCLEOTIDE SEQUENCE [LARGE SCALE GENOMIC DNA]</scope>
    <source>
        <strain evidence="2">DSM 19110</strain>
    </source>
</reference>
<proteinExistence type="predicted"/>
<accession>A0A1H0KFJ0</accession>
<gene>
    <name evidence="1" type="ORF">SAMN05421820_11636</name>
</gene>
<dbReference type="STRING" id="430522.BFS30_24010"/>
<dbReference type="EMBL" id="FNGY01000016">
    <property type="protein sequence ID" value="SDO54560.1"/>
    <property type="molecule type" value="Genomic_DNA"/>
</dbReference>
<name>A0A1H0KFJ0_9SPHI</name>
<sequence>MIMANEEQNIKVISKNNSGFPEYLDFEKLRTEGIEYLGRLSGKIWTDHNVHDPGITILEVLCYSLLDLGYRTNLPAVDIFTRNPAETGKDDNFFSPAQILACNPLTIIDYRKLLIDIDGVKNAWLSPATDQYDFCKTGTGTHGMSTGNRECEEFLNGLYHVYIEPEKNAATDFKTEADAKRYFDALIDKVKRTLMAHRNFCEDFVDVYLMCKLSIGVCADIELEEGTDPEKTYLSLTQRLRDFFSPSPQFYTLQQLLDQDKAIDEIFAGRPYDVNESHGFIDTEELMKLKLKKEIHLSDVYQVILETGGVKKVNNLGLRNCQEKPLKTNSNWKFKLPENHIPDFSMACSGFQFTRNGLAIEFDAKKYEGLLNINFTHNGKVLYQSPSAYLDKEIPKGIYHSDLDEYFLLQDDFPRVYGIAEGGLPEDASNHRKAQALQLRGYLLFFDQLLAGYLAQLKNIRSLFAMSSSGDPDLQRTYFLNELESLPELNQLLRFAMGAGELNGLGKAGSILIRVISKADLQALISENQTKEVDPSLVPGYTFPSMARQKIAINGLKDDLYNRQFQHGFLNEGTSGIYYYINSSSDEFSLISNKSFKTVEAAELHLSSVVYVGTFDENYRSFIKDADHVSFDLELNIVSSKGYLQRVIEDQQLYSTRRNGFLDHLLSRFAERFTDFALFSFGKLNAQERSTATIKAKEAFLSNYDELSANRGKGYDYFKNKWNNSNISGFELEAKYLAGIEDKQLHSLCNFVVEQYDEQYLVNVKIAGETFFALTEKFDSRAEAEDAAKGVFAALSDPDKLKTQYIAHEKAYVVQLQYDDRNVVPFVTKYKNSQEADAVKASFNRMFQGTASEEDVFVSNYRYGLHLVDYNGDIVKNHASSFASVVEAEAGIKALIPKINEAKNWQSDQKVKPGTGTLYFNKTNPEALKFVNVKSFKIDINNTIVGKPDLFTYDLLDNDNTFKFYPEKEFGTAKDARQHCYFVISLAADEANYRISPESGSFKISIVFNNEPEATCYSDFSTLEEATRMQAQIVALVRKREFTLKTEPVASGWRFNYRLGYDPASDFHFRSSLEYSSPAEGLQAAKAFHQAIPSLKIQRNGERTFLGVQQKNNQTPAVDLVSRSMSKGADAAASADTAAQQEESLVKALELQKDIAGLKRNTKSPAYRTAVAVDESNGDGRYVYRLVDKDNVLAFYLDRYTDKEQASLSRRKLTRTLRRNLKYLQLCLGGDIVHEISEGNSRSPLYRYQLKAHNYWYTSGALNGQEIVLLESWKTYASKTLALQAFEENYFSILELATDLNSYANQISLDEPSQTLSQFAAVNQTALVFIPVATQKEIESHPGGMSLRETMVNLIKTYPIKRVEYGSEAFGQLFCEAVDRAANDPCKTGKPVKQVYYFSTYSNPKDPGAWQSLKYYDSPEAAMKDFMFFIALLRFAGNLYVDCDLCDQEKGPFYRIYLREVLAESSVRFMNEASAWGKDGVEKFICAVQSGKGFHNYQRREDCCYTFYLNCGEDLVVHPCVYDTAKKRNEVLNEIYRQFNTLMEKQSYGLTTKEKTLLLLDGGGQPFALQRLDNEVSCDSLMDALDSIGAADSVYTEENGILFLKDAAGKVILQSYSKDYGLAQWKTTLSAFVYFFPLVKRKDEKTERNRFEIELKFPGISTCEEEEQVKDPCGCEEQGQEPGAYTAWKSPCSYASCEEALRVLAEVRRLLRIFENYQGVSDCECNSFGIALHFNLQERRPGTQTHGETGTHEQASAYEQVSALYRITGDRIAFNPQCYESAQMACSAIDRTKKLSNAEGLHVAEHILLRPRCYGDCECRQNSWCGEEKRHCGYKWLASDDDPCAEEKDICFIPGNDPYSFIATVVLPAWPERFRTASGRMLMEDMLYRLAPAHVMLRILWLAPHDFCCFESKYKNWHLWLAGKKGCKTDFSICDFLKLLFRRNYECLKDCDTCLPCGNGNPEPSPCFEETKVEKDPNAFLNQINRTFCWRTQQCEEYEFIACEQKEKVSTAPIPKSLASAADQRVFRANRVEAYRTRTEHIAEKLKKNKLVAAVQAFLQEKAPDIAQFEAIVTDIIQNKKPSGKEVPALNRHQVLHLLEDVTGYTLDHLFFKKGKTGGLELLNPAFEKMRKAKIDVAAIFNHWDGLELKKYLPNLHIDEIKTVFTGTNKK</sequence>
<keyword evidence="2" id="KW-1185">Reference proteome</keyword>
<evidence type="ECO:0000313" key="2">
    <source>
        <dbReference type="Proteomes" id="UP000183200"/>
    </source>
</evidence>
<organism evidence="1 2">
    <name type="scientific">Pedobacter steynii</name>
    <dbReference type="NCBI Taxonomy" id="430522"/>
    <lineage>
        <taxon>Bacteria</taxon>
        <taxon>Pseudomonadati</taxon>
        <taxon>Bacteroidota</taxon>
        <taxon>Sphingobacteriia</taxon>
        <taxon>Sphingobacteriales</taxon>
        <taxon>Sphingobacteriaceae</taxon>
        <taxon>Pedobacter</taxon>
    </lineage>
</organism>